<evidence type="ECO:0000313" key="7">
    <source>
        <dbReference type="Proteomes" id="UP000014393"/>
    </source>
</evidence>
<dbReference type="HOGENOM" id="CLU_000604_36_0_11"/>
<keyword evidence="3" id="KW-0067">ATP-binding</keyword>
<feature type="domain" description="ABC transporter" evidence="5">
    <location>
        <begin position="356"/>
        <end position="591"/>
    </location>
</feature>
<dbReference type="STRING" id="59505.FB03_05955"/>
<protein>
    <recommendedName>
        <fullName evidence="5">ABC transporter domain-containing protein</fullName>
    </recommendedName>
</protein>
<dbReference type="PROSITE" id="PS50893">
    <property type="entry name" value="ABC_TRANSPORTER_2"/>
    <property type="match status" value="2"/>
</dbReference>
<dbReference type="CDD" id="cd03221">
    <property type="entry name" value="ABCF_EF-3"/>
    <property type="match status" value="1"/>
</dbReference>
<dbReference type="PATRIC" id="fig|883067.3.peg.528"/>
<feature type="domain" description="ABC transporter" evidence="5">
    <location>
        <begin position="4"/>
        <end position="262"/>
    </location>
</feature>
<dbReference type="InterPro" id="IPR003439">
    <property type="entry name" value="ABC_transporter-like_ATP-bd"/>
</dbReference>
<evidence type="ECO:0000313" key="6">
    <source>
        <dbReference type="EMBL" id="EPD27958.1"/>
    </source>
</evidence>
<dbReference type="FunFam" id="3.40.50.300:FF:000011">
    <property type="entry name" value="Putative ABC transporter ATP-binding component"/>
    <property type="match status" value="1"/>
</dbReference>
<evidence type="ECO:0000256" key="1">
    <source>
        <dbReference type="ARBA" id="ARBA00022737"/>
    </source>
</evidence>
<dbReference type="SUPFAM" id="SSF52540">
    <property type="entry name" value="P-loop containing nucleoside triphosphate hydrolases"/>
    <property type="match status" value="2"/>
</dbReference>
<dbReference type="PANTHER" id="PTHR19211">
    <property type="entry name" value="ATP-BINDING TRANSPORT PROTEIN-RELATED"/>
    <property type="match status" value="1"/>
</dbReference>
<sequence length="592" mass="63469">MPALILDNISFSYSARPFLDRITLRLTAADRAVLIGPNGCGKTTLLRIAAGHLSPERGTVTRTGASTIPWSPVSNDAAAATVAHFLASTFAPARELLARFETLSARLGEGGPVAAEYDRLLSEITRLDLWSLEDRADDALAGLGLDMLAGSGCSRELATLSPGQRARLNLAVTLVARPQVLILDEPTNHLDAEASAYLSHMLRSWPGPVLMSSHDRAFIEDVATLIVDMDMSVWAQLACAEGSGEVCGVWECRGTYTDYLESKRDAEERYRALYLAQQEEKTQLRAHRYASGGIARGGVRLASAEGKAKKFFADRAQSTATRRTRHDDRKLEALATREVRKPRSYTFTFPEYAGATRPESPSARPSAGLAVSAREAAVPGRLTPVTFDLSHGEHLLVTGANGSGKSTLLTWIATGTPPSAAAPLDSRHLSAPATAAPPAATAQHATAQPSGTLSCAGPSAFVPQRLPRCGDPGFTPEVWNSGIGERGTGIVHPSMWATPIPELSAGNQRRAQLALALAAKPAVLVIDEPTNYLDLAAMHALEESLARWSGTIILATHDRWLITHWPGPRLRLPDSRLTVPESKGLHLPARTR</sequence>
<name>S2VKH2_9ACTO</name>
<evidence type="ECO:0000259" key="5">
    <source>
        <dbReference type="PROSITE" id="PS50893"/>
    </source>
</evidence>
<dbReference type="PANTHER" id="PTHR19211:SF14">
    <property type="entry name" value="ATP-BINDING CASSETTE SUB-FAMILY F MEMBER 1"/>
    <property type="match status" value="1"/>
</dbReference>
<dbReference type="GO" id="GO:0005524">
    <property type="term" value="F:ATP binding"/>
    <property type="evidence" value="ECO:0007669"/>
    <property type="project" value="UniProtKB-KW"/>
</dbReference>
<reference evidence="6 7" key="1">
    <citation type="submission" date="2013-05" db="EMBL/GenBank/DDBJ databases">
        <title>The Genome Sequence of Actinobaculum schaalii FB123-CNA2.</title>
        <authorList>
            <consortium name="The Broad Institute Genomics Platform"/>
            <person name="Earl A."/>
            <person name="Ward D."/>
            <person name="Feldgarden M."/>
            <person name="Gevers D."/>
            <person name="Saerens B."/>
            <person name="Vaneechoutte M."/>
            <person name="Walker B."/>
            <person name="Young S."/>
            <person name="Zeng Q."/>
            <person name="Gargeya S."/>
            <person name="Fitzgerald M."/>
            <person name="Haas B."/>
            <person name="Abouelleil A."/>
            <person name="Allen A.W."/>
            <person name="Alvarado L."/>
            <person name="Arachchi H.M."/>
            <person name="Berlin A.M."/>
            <person name="Chapman S.B."/>
            <person name="Gainer-Dewar J."/>
            <person name="Goldberg J."/>
            <person name="Griggs A."/>
            <person name="Gujja S."/>
            <person name="Hansen M."/>
            <person name="Howarth C."/>
            <person name="Imamovic A."/>
            <person name="Ireland A."/>
            <person name="Larimer J."/>
            <person name="McCowan C."/>
            <person name="Murphy C."/>
            <person name="Pearson M."/>
            <person name="Poon T.W."/>
            <person name="Priest M."/>
            <person name="Roberts A."/>
            <person name="Saif S."/>
            <person name="Shea T."/>
            <person name="Sisk P."/>
            <person name="Sykes S."/>
            <person name="Wortman J."/>
            <person name="Nusbaum C."/>
            <person name="Birren B."/>
        </authorList>
    </citation>
    <scope>NUCLEOTIDE SEQUENCE [LARGE SCALE GENOMIC DNA]</scope>
    <source>
        <strain evidence="6 7">FB123-CNA-2</strain>
    </source>
</reference>
<proteinExistence type="predicted"/>
<dbReference type="EMBL" id="AGWM01000004">
    <property type="protein sequence ID" value="EPD27958.1"/>
    <property type="molecule type" value="Genomic_DNA"/>
</dbReference>
<dbReference type="SMART" id="SM00382">
    <property type="entry name" value="AAA"/>
    <property type="match status" value="2"/>
</dbReference>
<evidence type="ECO:0000256" key="3">
    <source>
        <dbReference type="ARBA" id="ARBA00022840"/>
    </source>
</evidence>
<keyword evidence="7" id="KW-1185">Reference proteome</keyword>
<dbReference type="InterPro" id="IPR050611">
    <property type="entry name" value="ABCF"/>
</dbReference>
<dbReference type="Pfam" id="PF00005">
    <property type="entry name" value="ABC_tran"/>
    <property type="match status" value="2"/>
</dbReference>
<keyword evidence="2" id="KW-0547">Nucleotide-binding</keyword>
<dbReference type="GO" id="GO:0016887">
    <property type="term" value="F:ATP hydrolysis activity"/>
    <property type="evidence" value="ECO:0007669"/>
    <property type="project" value="InterPro"/>
</dbReference>
<dbReference type="eggNOG" id="COG0488">
    <property type="taxonomic scope" value="Bacteria"/>
</dbReference>
<gene>
    <name evidence="6" type="ORF">HMPREF9237_00521</name>
</gene>
<keyword evidence="1" id="KW-0677">Repeat</keyword>
<comment type="caution">
    <text evidence="6">The sequence shown here is derived from an EMBL/GenBank/DDBJ whole genome shotgun (WGS) entry which is preliminary data.</text>
</comment>
<evidence type="ECO:0000256" key="2">
    <source>
        <dbReference type="ARBA" id="ARBA00022741"/>
    </source>
</evidence>
<dbReference type="InterPro" id="IPR027417">
    <property type="entry name" value="P-loop_NTPase"/>
</dbReference>
<dbReference type="PROSITE" id="PS00211">
    <property type="entry name" value="ABC_TRANSPORTER_1"/>
    <property type="match status" value="2"/>
</dbReference>
<dbReference type="Proteomes" id="UP000014393">
    <property type="component" value="Unassembled WGS sequence"/>
</dbReference>
<dbReference type="RefSeq" id="WP_016442160.1">
    <property type="nucleotide sequence ID" value="NZ_KE150262.1"/>
</dbReference>
<accession>S2VKH2</accession>
<organism evidence="6 7">
    <name type="scientific">Actinotignum schaalii FB123-CNA-2</name>
    <dbReference type="NCBI Taxonomy" id="883067"/>
    <lineage>
        <taxon>Bacteria</taxon>
        <taxon>Bacillati</taxon>
        <taxon>Actinomycetota</taxon>
        <taxon>Actinomycetes</taxon>
        <taxon>Actinomycetales</taxon>
        <taxon>Actinomycetaceae</taxon>
        <taxon>Actinotignum</taxon>
    </lineage>
</organism>
<feature type="region of interest" description="Disordered" evidence="4">
    <location>
        <begin position="431"/>
        <end position="451"/>
    </location>
</feature>
<evidence type="ECO:0000256" key="4">
    <source>
        <dbReference type="SAM" id="MobiDB-lite"/>
    </source>
</evidence>
<dbReference type="AlphaFoldDB" id="S2VKH2"/>
<dbReference type="Gene3D" id="3.40.50.300">
    <property type="entry name" value="P-loop containing nucleotide triphosphate hydrolases"/>
    <property type="match status" value="3"/>
</dbReference>
<feature type="compositionally biased region" description="Low complexity" evidence="4">
    <location>
        <begin position="431"/>
        <end position="449"/>
    </location>
</feature>
<dbReference type="InterPro" id="IPR003593">
    <property type="entry name" value="AAA+_ATPase"/>
</dbReference>
<dbReference type="OrthoDB" id="5592724at2"/>
<dbReference type="InterPro" id="IPR017871">
    <property type="entry name" value="ABC_transporter-like_CS"/>
</dbReference>